<dbReference type="CDD" id="cd02869">
    <property type="entry name" value="PseudoU_synth_RluA_like"/>
    <property type="match status" value="1"/>
</dbReference>
<evidence type="ECO:0000256" key="1">
    <source>
        <dbReference type="ARBA" id="ARBA00000073"/>
    </source>
</evidence>
<dbReference type="PATRIC" id="fig|1423802.4.peg.858"/>
<evidence type="ECO:0000313" key="5">
    <source>
        <dbReference type="EMBL" id="KRM93180.1"/>
    </source>
</evidence>
<comment type="catalytic activity">
    <reaction evidence="1">
        <text>a uridine in RNA = a pseudouridine in RNA</text>
        <dbReference type="Rhea" id="RHEA:48348"/>
        <dbReference type="Rhea" id="RHEA-COMP:12068"/>
        <dbReference type="Rhea" id="RHEA-COMP:12069"/>
        <dbReference type="ChEBI" id="CHEBI:65314"/>
        <dbReference type="ChEBI" id="CHEBI:65315"/>
    </reaction>
</comment>
<proteinExistence type="predicted"/>
<comment type="caution">
    <text evidence="5">The sequence shown here is derived from an EMBL/GenBank/DDBJ whole genome shotgun (WGS) entry which is preliminary data.</text>
</comment>
<feature type="domain" description="Pseudouridine synthase RsuA/RluA-like" evidence="4">
    <location>
        <begin position="83"/>
        <end position="234"/>
    </location>
</feature>
<accession>A0A0R2CZQ5</accession>
<dbReference type="GO" id="GO:0003723">
    <property type="term" value="F:RNA binding"/>
    <property type="evidence" value="ECO:0007669"/>
    <property type="project" value="InterPro"/>
</dbReference>
<dbReference type="InterPro" id="IPR020103">
    <property type="entry name" value="PsdUridine_synth_cat_dom_sf"/>
</dbReference>
<dbReference type="Gene3D" id="3.30.2350.10">
    <property type="entry name" value="Pseudouridine synthase"/>
    <property type="match status" value="1"/>
</dbReference>
<name>A0A0R2CZQ5_9LACO</name>
<dbReference type="AlphaFoldDB" id="A0A0R2CZQ5"/>
<dbReference type="RefSeq" id="WP_225425423.1">
    <property type="nucleotide sequence ID" value="NZ_AYZR01000009.1"/>
</dbReference>
<dbReference type="SUPFAM" id="SSF55120">
    <property type="entry name" value="Pseudouridine synthase"/>
    <property type="match status" value="1"/>
</dbReference>
<evidence type="ECO:0000256" key="2">
    <source>
        <dbReference type="ARBA" id="ARBA00031870"/>
    </source>
</evidence>
<evidence type="ECO:0000313" key="6">
    <source>
        <dbReference type="Proteomes" id="UP000051256"/>
    </source>
</evidence>
<dbReference type="Pfam" id="PF00849">
    <property type="entry name" value="PseudoU_synth_2"/>
    <property type="match status" value="1"/>
</dbReference>
<dbReference type="PROSITE" id="PS01129">
    <property type="entry name" value="PSI_RLU"/>
    <property type="match status" value="1"/>
</dbReference>
<dbReference type="Proteomes" id="UP000051256">
    <property type="component" value="Unassembled WGS sequence"/>
</dbReference>
<keyword evidence="6" id="KW-1185">Reference proteome</keyword>
<dbReference type="GO" id="GO:0009982">
    <property type="term" value="F:pseudouridine synthase activity"/>
    <property type="evidence" value="ECO:0007669"/>
    <property type="project" value="InterPro"/>
</dbReference>
<dbReference type="EMBL" id="AYZR01000009">
    <property type="protein sequence ID" value="KRM93180.1"/>
    <property type="molecule type" value="Genomic_DNA"/>
</dbReference>
<dbReference type="GO" id="GO:0000455">
    <property type="term" value="P:enzyme-directed rRNA pseudouridine synthesis"/>
    <property type="evidence" value="ECO:0007669"/>
    <property type="project" value="TreeGrafter"/>
</dbReference>
<dbReference type="InterPro" id="IPR006145">
    <property type="entry name" value="PsdUridine_synth_RsuA/RluA"/>
</dbReference>
<dbReference type="GO" id="GO:0140098">
    <property type="term" value="F:catalytic activity, acting on RNA"/>
    <property type="evidence" value="ECO:0007669"/>
    <property type="project" value="UniProtKB-ARBA"/>
</dbReference>
<protein>
    <recommendedName>
        <fullName evidence="2">RNA pseudouridylate synthase</fullName>
    </recommendedName>
    <alternativeName>
        <fullName evidence="3">RNA-uridine isomerase</fullName>
    </alternativeName>
</protein>
<evidence type="ECO:0000259" key="4">
    <source>
        <dbReference type="Pfam" id="PF00849"/>
    </source>
</evidence>
<organism evidence="5 6">
    <name type="scientific">Lentilactobacillus senioris DSM 24302 = JCM 17472</name>
    <dbReference type="NCBI Taxonomy" id="1423802"/>
    <lineage>
        <taxon>Bacteria</taxon>
        <taxon>Bacillati</taxon>
        <taxon>Bacillota</taxon>
        <taxon>Bacilli</taxon>
        <taxon>Lactobacillales</taxon>
        <taxon>Lactobacillaceae</taxon>
        <taxon>Lentilactobacillus</taxon>
    </lineage>
</organism>
<dbReference type="PANTHER" id="PTHR21600:SF35">
    <property type="entry name" value="PSEUDOURIDINE SYNTHASE"/>
    <property type="match status" value="1"/>
</dbReference>
<dbReference type="PANTHER" id="PTHR21600">
    <property type="entry name" value="MITOCHONDRIAL RNA PSEUDOURIDINE SYNTHASE"/>
    <property type="match status" value="1"/>
</dbReference>
<dbReference type="InterPro" id="IPR006224">
    <property type="entry name" value="PsdUridine_synth_RluA-like_CS"/>
</dbReference>
<gene>
    <name evidence="5" type="ORF">FC56_GL000845</name>
</gene>
<dbReference type="InterPro" id="IPR050188">
    <property type="entry name" value="RluA_PseudoU_synthase"/>
</dbReference>
<evidence type="ECO:0000256" key="3">
    <source>
        <dbReference type="ARBA" id="ARBA00033164"/>
    </source>
</evidence>
<sequence>MKFTWVNTTDESISTKRFLNQQGISHRMYAELKGISGAILVNGKQRAEVPANAKVQVNFPAETGDPEVTVDTTPIQVILENYNWLVVNKAAGVSSVPGPSDRQTTLVNKIKGHWQKACSQDLVPHIITRLDRDTSGAVLVAHNRLANSLANQLQENHQIQKQYLAVVSGTGLSDHEVIDLPLAKSPTGYDQLVTSDGKKAVTEYWKLAEFNGNTVLKVQLHTGRTHQIRAHFRHLGHPLIGDELYHGPLDQGLTRQALHALALQFMDPFTNQIQKITADLPADLTNYFEHNHLSVSDLVIRFIDSQEE</sequence>
<dbReference type="STRING" id="1423802.FC56_GL000845"/>
<reference evidence="5 6" key="1">
    <citation type="journal article" date="2015" name="Genome Announc.">
        <title>Expanding the biotechnology potential of lactobacilli through comparative genomics of 213 strains and associated genera.</title>
        <authorList>
            <person name="Sun Z."/>
            <person name="Harris H.M."/>
            <person name="McCann A."/>
            <person name="Guo C."/>
            <person name="Argimon S."/>
            <person name="Zhang W."/>
            <person name="Yang X."/>
            <person name="Jeffery I.B."/>
            <person name="Cooney J.C."/>
            <person name="Kagawa T.F."/>
            <person name="Liu W."/>
            <person name="Song Y."/>
            <person name="Salvetti E."/>
            <person name="Wrobel A."/>
            <person name="Rasinkangas P."/>
            <person name="Parkhill J."/>
            <person name="Rea M.C."/>
            <person name="O'Sullivan O."/>
            <person name="Ritari J."/>
            <person name="Douillard F.P."/>
            <person name="Paul Ross R."/>
            <person name="Yang R."/>
            <person name="Briner A.E."/>
            <person name="Felis G.E."/>
            <person name="de Vos W.M."/>
            <person name="Barrangou R."/>
            <person name="Klaenhammer T.R."/>
            <person name="Caufield P.W."/>
            <person name="Cui Y."/>
            <person name="Zhang H."/>
            <person name="O'Toole P.W."/>
        </authorList>
    </citation>
    <scope>NUCLEOTIDE SEQUENCE [LARGE SCALE GENOMIC DNA]</scope>
    <source>
        <strain evidence="5 6">DSM 24302</strain>
    </source>
</reference>